<proteinExistence type="predicted"/>
<organism evidence="2 3">
    <name type="scientific">Toxoplasma gondii p89</name>
    <dbReference type="NCBI Taxonomy" id="943119"/>
    <lineage>
        <taxon>Eukaryota</taxon>
        <taxon>Sar</taxon>
        <taxon>Alveolata</taxon>
        <taxon>Apicomplexa</taxon>
        <taxon>Conoidasida</taxon>
        <taxon>Coccidia</taxon>
        <taxon>Eucoccidiorida</taxon>
        <taxon>Eimeriorina</taxon>
        <taxon>Sarcocystidae</taxon>
        <taxon>Toxoplasma</taxon>
    </lineage>
</organism>
<dbReference type="Proteomes" id="UP000028828">
    <property type="component" value="Unassembled WGS sequence"/>
</dbReference>
<reference evidence="2 3" key="1">
    <citation type="submission" date="2014-03" db="EMBL/GenBank/DDBJ databases">
        <authorList>
            <person name="Sibley D."/>
            <person name="Venepally P."/>
            <person name="Karamycheva S."/>
            <person name="Hadjithomas M."/>
            <person name="Khan A."/>
            <person name="Brunk B."/>
            <person name="Roos D."/>
            <person name="Caler E."/>
            <person name="Lorenzi H."/>
        </authorList>
    </citation>
    <scope>NUCLEOTIDE SEQUENCE [LARGE SCALE GENOMIC DNA]</scope>
    <source>
        <strain evidence="3">p89</strain>
    </source>
</reference>
<dbReference type="VEuPathDB" id="ToxoDB:TGP89_290150"/>
<dbReference type="AlphaFoldDB" id="A0A086JML9"/>
<feature type="compositionally biased region" description="Low complexity" evidence="1">
    <location>
        <begin position="54"/>
        <end position="72"/>
    </location>
</feature>
<sequence>MSFSCVVSEKNVVDRGGSTGERECSFFCACKGNLRAKEDAKRKLRRSSRGWRGSAVSASVQRSESEQVSRQSRVSRRNRGRAERKEREETKNSTLFRATRKQTRTNGEKKKRRLWSADASSHAREILRACARLERDAEGIQSQRSVVCLRTW</sequence>
<evidence type="ECO:0000313" key="2">
    <source>
        <dbReference type="EMBL" id="KFG33387.1"/>
    </source>
</evidence>
<accession>A0A086JML9</accession>
<name>A0A086JML9_TOXGO</name>
<comment type="caution">
    <text evidence="2">The sequence shown here is derived from an EMBL/GenBank/DDBJ whole genome shotgun (WGS) entry which is preliminary data.</text>
</comment>
<feature type="compositionally biased region" description="Basic residues" evidence="1">
    <location>
        <begin position="98"/>
        <end position="114"/>
    </location>
</feature>
<feature type="compositionally biased region" description="Basic and acidic residues" evidence="1">
    <location>
        <begin position="80"/>
        <end position="91"/>
    </location>
</feature>
<feature type="region of interest" description="Disordered" evidence="1">
    <location>
        <begin position="39"/>
        <end position="116"/>
    </location>
</feature>
<evidence type="ECO:0000313" key="3">
    <source>
        <dbReference type="Proteomes" id="UP000028828"/>
    </source>
</evidence>
<evidence type="ECO:0000256" key="1">
    <source>
        <dbReference type="SAM" id="MobiDB-lite"/>
    </source>
</evidence>
<gene>
    <name evidence="2" type="ORF">TGP89_290150</name>
</gene>
<dbReference type="EMBL" id="AEYI02001767">
    <property type="protein sequence ID" value="KFG33387.1"/>
    <property type="molecule type" value="Genomic_DNA"/>
</dbReference>
<protein>
    <submittedName>
        <fullName evidence="2">Uncharacterized protein</fullName>
    </submittedName>
</protein>